<protein>
    <submittedName>
        <fullName evidence="1">Uncharacterized protein</fullName>
    </submittedName>
</protein>
<evidence type="ECO:0000313" key="2">
    <source>
        <dbReference type="Proteomes" id="UP000318801"/>
    </source>
</evidence>
<proteinExistence type="predicted"/>
<keyword evidence="2" id="KW-1185">Reference proteome</keyword>
<dbReference type="RefSeq" id="WP_141150734.1">
    <property type="nucleotide sequence ID" value="NZ_VHLG01000016.1"/>
</dbReference>
<dbReference type="Proteomes" id="UP000318801">
    <property type="component" value="Unassembled WGS sequence"/>
</dbReference>
<name>A0A506U3M0_9HYPH</name>
<dbReference type="AlphaFoldDB" id="A0A506U3M0"/>
<gene>
    <name evidence="1" type="ORF">FJU08_19530</name>
</gene>
<organism evidence="1 2">
    <name type="scientific">Martelella alba</name>
    <dbReference type="NCBI Taxonomy" id="2590451"/>
    <lineage>
        <taxon>Bacteria</taxon>
        <taxon>Pseudomonadati</taxon>
        <taxon>Pseudomonadota</taxon>
        <taxon>Alphaproteobacteria</taxon>
        <taxon>Hyphomicrobiales</taxon>
        <taxon>Aurantimonadaceae</taxon>
        <taxon>Martelella</taxon>
    </lineage>
</organism>
<reference evidence="1 2" key="1">
    <citation type="submission" date="2019-06" db="EMBL/GenBank/DDBJ databases">
        <authorList>
            <person name="Li M."/>
        </authorList>
    </citation>
    <scope>NUCLEOTIDE SEQUENCE [LARGE SCALE GENOMIC DNA]</scope>
    <source>
        <strain evidence="1 2">BGMRC2036</strain>
    </source>
</reference>
<accession>A0A506U3M0</accession>
<comment type="caution">
    <text evidence="1">The sequence shown here is derived from an EMBL/GenBank/DDBJ whole genome shotgun (WGS) entry which is preliminary data.</text>
</comment>
<sequence length="215" mass="23665">MNSAFPVAYNLAGLSLAAFGILSPVLAAAMQSILAEARVFSNAVAADSVHLDHRSSNGKLPGTGRSAQRSEQCVVTQFLDRAATIANDKDNVTRTARLRTGLMAEYKGIQALKAVNLAIGLQTPKRPIDLQGRLDSFALKFRQYLICTERSVAALQNAENKLFIPTRHFPQRFMAFIDILTIHPEYIPKPQHVMPPSARCLPALGRPCWGLIRHY</sequence>
<evidence type="ECO:0000313" key="1">
    <source>
        <dbReference type="EMBL" id="TPW27634.1"/>
    </source>
</evidence>
<dbReference type="EMBL" id="VHLG01000016">
    <property type="protein sequence ID" value="TPW27634.1"/>
    <property type="molecule type" value="Genomic_DNA"/>
</dbReference>